<reference evidence="3 4" key="1">
    <citation type="submission" date="2019-04" db="EMBL/GenBank/DDBJ databases">
        <title>Flavobacterium sp. strain DS2-A Genome sequencing and assembly.</title>
        <authorList>
            <person name="Kim I."/>
        </authorList>
    </citation>
    <scope>NUCLEOTIDE SEQUENCE [LARGE SCALE GENOMIC DNA]</scope>
    <source>
        <strain evidence="3 4">DS2-A</strain>
    </source>
</reference>
<dbReference type="InterPro" id="IPR026444">
    <property type="entry name" value="Secre_tail"/>
</dbReference>
<protein>
    <submittedName>
        <fullName evidence="3">T9SS type A sorting domain-containing protein</fullName>
    </submittedName>
</protein>
<sequence length="89" mass="9780">MAALGVQDFEFSNYFNVYPNPVHDVLTISAKETIEISSISIYNTIGQLVMVIPNAKNIKTVDVSGLAPGNYFIKTHTDKGTANTKFIKN</sequence>
<gene>
    <name evidence="3" type="ORF">E4635_02660</name>
</gene>
<name>A0A4Z0LD89_9FLAO</name>
<dbReference type="OrthoDB" id="849076at2"/>
<evidence type="ECO:0000259" key="2">
    <source>
        <dbReference type="Pfam" id="PF18962"/>
    </source>
</evidence>
<dbReference type="Proteomes" id="UP000297407">
    <property type="component" value="Unassembled WGS sequence"/>
</dbReference>
<comment type="caution">
    <text evidence="3">The sequence shown here is derived from an EMBL/GenBank/DDBJ whole genome shotgun (WGS) entry which is preliminary data.</text>
</comment>
<evidence type="ECO:0000256" key="1">
    <source>
        <dbReference type="ARBA" id="ARBA00022729"/>
    </source>
</evidence>
<keyword evidence="4" id="KW-1185">Reference proteome</keyword>
<keyword evidence="1" id="KW-0732">Signal</keyword>
<dbReference type="EMBL" id="SRLH01000001">
    <property type="protein sequence ID" value="TGD59850.1"/>
    <property type="molecule type" value="Genomic_DNA"/>
</dbReference>
<proteinExistence type="predicted"/>
<evidence type="ECO:0000313" key="4">
    <source>
        <dbReference type="Proteomes" id="UP000297407"/>
    </source>
</evidence>
<dbReference type="AlphaFoldDB" id="A0A4Z0LD89"/>
<accession>A0A4Z0LD89</accession>
<dbReference type="Pfam" id="PF18962">
    <property type="entry name" value="Por_Secre_tail"/>
    <property type="match status" value="1"/>
</dbReference>
<dbReference type="NCBIfam" id="TIGR04183">
    <property type="entry name" value="Por_Secre_tail"/>
    <property type="match status" value="1"/>
</dbReference>
<organism evidence="3 4">
    <name type="scientific">Flavobacterium humi</name>
    <dbReference type="NCBI Taxonomy" id="2562683"/>
    <lineage>
        <taxon>Bacteria</taxon>
        <taxon>Pseudomonadati</taxon>
        <taxon>Bacteroidota</taxon>
        <taxon>Flavobacteriia</taxon>
        <taxon>Flavobacteriales</taxon>
        <taxon>Flavobacteriaceae</taxon>
        <taxon>Flavobacterium</taxon>
    </lineage>
</organism>
<evidence type="ECO:0000313" key="3">
    <source>
        <dbReference type="EMBL" id="TGD59850.1"/>
    </source>
</evidence>
<feature type="domain" description="Secretion system C-terminal sorting" evidence="2">
    <location>
        <begin position="17"/>
        <end position="87"/>
    </location>
</feature>